<comment type="caution">
    <text evidence="6">The sequence shown here is derived from an EMBL/GenBank/DDBJ whole genome shotgun (WGS) entry which is preliminary data.</text>
</comment>
<evidence type="ECO:0000256" key="4">
    <source>
        <dbReference type="ARBA" id="ARBA00023163"/>
    </source>
</evidence>
<sequence length="235" mass="25880">MTSDSPQFDERKQQLLKIVVESFIATAQPIGSSAIVDADMLQVSGATVRNEMRALEDMGYLTHPHTSSGRIPTEQGYTFYAENLMQPTPVPVPIKHEIEQILSSDDSQPKIKKVAQCIAHSTGNAVLLSLPNNVTYYTGISQLFSQPEFAAAARAIEISQVFDHCEQNMPMLHELVVGSDVHIFVGEQNPLGKGCGLVAGRIADDHMIMLLGPLRMKYALSTSLVDYIQSLFRYV</sequence>
<reference evidence="7" key="1">
    <citation type="submission" date="2017-09" db="EMBL/GenBank/DDBJ databases">
        <title>Depth-based differentiation of microbial function through sediment-hosted aquifers and enrichment of novel symbionts in the deep terrestrial subsurface.</title>
        <authorList>
            <person name="Probst A.J."/>
            <person name="Ladd B."/>
            <person name="Jarett J.K."/>
            <person name="Geller-Mcgrath D.E."/>
            <person name="Sieber C.M.K."/>
            <person name="Emerson J.B."/>
            <person name="Anantharaman K."/>
            <person name="Thomas B.C."/>
            <person name="Malmstrom R."/>
            <person name="Stieglmeier M."/>
            <person name="Klingl A."/>
            <person name="Woyke T."/>
            <person name="Ryan C.M."/>
            <person name="Banfield J.F."/>
        </authorList>
    </citation>
    <scope>NUCLEOTIDE SEQUENCE [LARGE SCALE GENOMIC DNA]</scope>
</reference>
<dbReference type="Gene3D" id="3.30.450.40">
    <property type="match status" value="1"/>
</dbReference>
<dbReference type="PANTHER" id="PTHR34824">
    <property type="entry name" value="HEAT-INDUCIBLE TRANSCRIPTION REPRESSOR HRCA"/>
    <property type="match status" value="1"/>
</dbReference>
<evidence type="ECO:0000256" key="3">
    <source>
        <dbReference type="ARBA" id="ARBA00023016"/>
    </source>
</evidence>
<protein>
    <recommendedName>
        <fullName evidence="5">Heat-inducible transcription repressor HrcA C-terminal domain-containing protein</fullName>
    </recommendedName>
</protein>
<evidence type="ECO:0000313" key="6">
    <source>
        <dbReference type="EMBL" id="PIR74339.1"/>
    </source>
</evidence>
<gene>
    <name evidence="6" type="ORF">COU35_02720</name>
</gene>
<dbReference type="GO" id="GO:0003677">
    <property type="term" value="F:DNA binding"/>
    <property type="evidence" value="ECO:0007669"/>
    <property type="project" value="InterPro"/>
</dbReference>
<proteinExistence type="predicted"/>
<evidence type="ECO:0000313" key="7">
    <source>
        <dbReference type="Proteomes" id="UP000230154"/>
    </source>
</evidence>
<dbReference type="InterPro" id="IPR021153">
    <property type="entry name" value="HrcA_C"/>
</dbReference>
<dbReference type="SUPFAM" id="SSF46785">
    <property type="entry name" value="Winged helix' DNA-binding domain"/>
    <property type="match status" value="1"/>
</dbReference>
<dbReference type="InterPro" id="IPR036390">
    <property type="entry name" value="WH_DNA-bd_sf"/>
</dbReference>
<keyword evidence="4" id="KW-0804">Transcription</keyword>
<dbReference type="AlphaFoldDB" id="A0A2H0TQC6"/>
<dbReference type="InterPro" id="IPR029016">
    <property type="entry name" value="GAF-like_dom_sf"/>
</dbReference>
<dbReference type="GO" id="GO:0045892">
    <property type="term" value="P:negative regulation of DNA-templated transcription"/>
    <property type="evidence" value="ECO:0007669"/>
    <property type="project" value="TreeGrafter"/>
</dbReference>
<dbReference type="Gene3D" id="1.10.10.10">
    <property type="entry name" value="Winged helix-like DNA-binding domain superfamily/Winged helix DNA-binding domain"/>
    <property type="match status" value="1"/>
</dbReference>
<evidence type="ECO:0000259" key="5">
    <source>
        <dbReference type="Pfam" id="PF01628"/>
    </source>
</evidence>
<evidence type="ECO:0000256" key="1">
    <source>
        <dbReference type="ARBA" id="ARBA00022491"/>
    </source>
</evidence>
<feature type="domain" description="Heat-inducible transcription repressor HrcA C-terminal" evidence="5">
    <location>
        <begin position="96"/>
        <end position="219"/>
    </location>
</feature>
<keyword evidence="3" id="KW-0346">Stress response</keyword>
<dbReference type="InterPro" id="IPR002571">
    <property type="entry name" value="HrcA"/>
</dbReference>
<dbReference type="EMBL" id="PFCB01000022">
    <property type="protein sequence ID" value="PIR74339.1"/>
    <property type="molecule type" value="Genomic_DNA"/>
</dbReference>
<dbReference type="PANTHER" id="PTHR34824:SF1">
    <property type="entry name" value="HEAT-INDUCIBLE TRANSCRIPTION REPRESSOR HRCA"/>
    <property type="match status" value="1"/>
</dbReference>
<dbReference type="Pfam" id="PF01628">
    <property type="entry name" value="HrcA"/>
    <property type="match status" value="1"/>
</dbReference>
<organism evidence="6 7">
    <name type="scientific">Candidatus Magasanikbacteria bacterium CG10_big_fil_rev_8_21_14_0_10_47_10</name>
    <dbReference type="NCBI Taxonomy" id="1974652"/>
    <lineage>
        <taxon>Bacteria</taxon>
        <taxon>Candidatus Magasanikiibacteriota</taxon>
    </lineage>
</organism>
<evidence type="ECO:0000256" key="2">
    <source>
        <dbReference type="ARBA" id="ARBA00023015"/>
    </source>
</evidence>
<dbReference type="SUPFAM" id="SSF55781">
    <property type="entry name" value="GAF domain-like"/>
    <property type="match status" value="1"/>
</dbReference>
<keyword evidence="1" id="KW-0678">Repressor</keyword>
<name>A0A2H0TQC6_9BACT</name>
<dbReference type="InterPro" id="IPR036388">
    <property type="entry name" value="WH-like_DNA-bd_sf"/>
</dbReference>
<accession>A0A2H0TQC6</accession>
<keyword evidence="2" id="KW-0805">Transcription regulation</keyword>
<dbReference type="Proteomes" id="UP000230154">
    <property type="component" value="Unassembled WGS sequence"/>
</dbReference>